<evidence type="ECO:0000313" key="3">
    <source>
        <dbReference type="Proteomes" id="UP000011115"/>
    </source>
</evidence>
<evidence type="ECO:0000256" key="1">
    <source>
        <dbReference type="SAM" id="MobiDB-lite"/>
    </source>
</evidence>
<protein>
    <submittedName>
        <fullName evidence="2">Uncharacterized protein</fullName>
    </submittedName>
</protein>
<proteinExistence type="predicted"/>
<dbReference type="PaxDb" id="4113-PGSC0003DMT400082412"/>
<dbReference type="Gramene" id="PGSC0003DMT400083954">
    <property type="protein sequence ID" value="PGSC0003DMT400083954"/>
    <property type="gene ID" value="PGSC0003DMG400033679"/>
</dbReference>
<dbReference type="Proteomes" id="UP000011115">
    <property type="component" value="Unassembled WGS sequence"/>
</dbReference>
<name>M1D5W1_SOLTU</name>
<feature type="compositionally biased region" description="Low complexity" evidence="1">
    <location>
        <begin position="40"/>
        <end position="55"/>
    </location>
</feature>
<dbReference type="InParanoid" id="M1D5W1"/>
<reference evidence="3" key="1">
    <citation type="journal article" date="2011" name="Nature">
        <title>Genome sequence and analysis of the tuber crop potato.</title>
        <authorList>
            <consortium name="The Potato Genome Sequencing Consortium"/>
        </authorList>
    </citation>
    <scope>NUCLEOTIDE SEQUENCE [LARGE SCALE GENOMIC DNA]</scope>
    <source>
        <strain evidence="3">cv. DM1-3 516 R44</strain>
    </source>
</reference>
<keyword evidence="3" id="KW-1185">Reference proteome</keyword>
<dbReference type="EnsemblPlants" id="PGSC0003DMT400083954">
    <property type="protein sequence ID" value="PGSC0003DMT400083954"/>
    <property type="gene ID" value="PGSC0003DMG400033679"/>
</dbReference>
<feature type="compositionally biased region" description="Low complexity" evidence="1">
    <location>
        <begin position="11"/>
        <end position="23"/>
    </location>
</feature>
<dbReference type="AlphaFoldDB" id="M1D5W1"/>
<dbReference type="EnsemblPlants" id="PGSC0003DMT400082412">
    <property type="protein sequence ID" value="PGSC0003DMT400082412"/>
    <property type="gene ID" value="PGSC0003DMG400032531"/>
</dbReference>
<dbReference type="Gramene" id="PGSC0003DMT400082412">
    <property type="protein sequence ID" value="PGSC0003DMT400082412"/>
    <property type="gene ID" value="PGSC0003DMG400032531"/>
</dbReference>
<sequence>MNSLRVESNGLPSPAFSSSSSRPLRSREREAKINGLKPNPVAAAQKPAATVAQKS</sequence>
<feature type="region of interest" description="Disordered" evidence="1">
    <location>
        <begin position="1"/>
        <end position="55"/>
    </location>
</feature>
<accession>M1D5W1</accession>
<reference evidence="2" key="2">
    <citation type="submission" date="2015-06" db="UniProtKB">
        <authorList>
            <consortium name="EnsemblPlants"/>
        </authorList>
    </citation>
    <scope>IDENTIFICATION</scope>
    <source>
        <strain evidence="2">DM1-3 516 R44</strain>
    </source>
</reference>
<organism evidence="2 3">
    <name type="scientific">Solanum tuberosum</name>
    <name type="common">Potato</name>
    <dbReference type="NCBI Taxonomy" id="4113"/>
    <lineage>
        <taxon>Eukaryota</taxon>
        <taxon>Viridiplantae</taxon>
        <taxon>Streptophyta</taxon>
        <taxon>Embryophyta</taxon>
        <taxon>Tracheophyta</taxon>
        <taxon>Spermatophyta</taxon>
        <taxon>Magnoliopsida</taxon>
        <taxon>eudicotyledons</taxon>
        <taxon>Gunneridae</taxon>
        <taxon>Pentapetalae</taxon>
        <taxon>asterids</taxon>
        <taxon>lamiids</taxon>
        <taxon>Solanales</taxon>
        <taxon>Solanaceae</taxon>
        <taxon>Solanoideae</taxon>
        <taxon>Solaneae</taxon>
        <taxon>Solanum</taxon>
    </lineage>
</organism>
<evidence type="ECO:0000313" key="2">
    <source>
        <dbReference type="EnsemblPlants" id="PGSC0003DMT400082412"/>
    </source>
</evidence>
<dbReference type="HOGENOM" id="CLU_3036109_0_0_1"/>